<name>A0ABU4QI25_9GAMM</name>
<sequence length="180" mass="21640">MMKWRPFTFQGTTYDLSHLDPFDWHYTTEATDKLTAIKYKFQVTFSMHCFSRKPLVNEQVTGNMWYPWPREQRIFCFDRYEFSKQLPDIIQDLGGRNCWHTHHGTFFTIEVTTKGVQKTEYEIYFDVTKATRKGNWLNLVIQSAYERTDAYASTRPKKRKIRLHVIARNKQQGREVRPAR</sequence>
<evidence type="ECO:0000313" key="3">
    <source>
        <dbReference type="Proteomes" id="UP001272773"/>
    </source>
</evidence>
<dbReference type="RefSeq" id="WP_319619923.1">
    <property type="nucleotide sequence ID" value="NZ_JAWXXR010000001.1"/>
</dbReference>
<comment type="caution">
    <text evidence="2">The sequence shown here is derived from an EMBL/GenBank/DDBJ whole genome shotgun (WGS) entry which is preliminary data.</text>
</comment>
<reference evidence="2 3" key="1">
    <citation type="submission" date="2023-11" db="EMBL/GenBank/DDBJ databases">
        <title>MicrobeMod: A computational toolkit for identifying prokaryotic methylation and restriction-modification with nanopore sequencing.</title>
        <authorList>
            <person name="Crits-Christoph A."/>
            <person name="Kang S.C."/>
            <person name="Lee H."/>
            <person name="Ostrov N."/>
        </authorList>
    </citation>
    <scope>NUCLEOTIDE SEQUENCE [LARGE SCALE GENOMIC DNA]</scope>
    <source>
        <strain evidence="2 3">ATCC BAA-2732</strain>
    </source>
</reference>
<accession>A0ABU4QI25</accession>
<keyword evidence="3" id="KW-1185">Reference proteome</keyword>
<dbReference type="Proteomes" id="UP001272773">
    <property type="component" value="Unassembled WGS sequence"/>
</dbReference>
<organism evidence="2 3">
    <name type="scientific">Shewanella indica</name>
    <dbReference type="NCBI Taxonomy" id="768528"/>
    <lineage>
        <taxon>Bacteria</taxon>
        <taxon>Pseudomonadati</taxon>
        <taxon>Pseudomonadota</taxon>
        <taxon>Gammaproteobacteria</taxon>
        <taxon>Alteromonadales</taxon>
        <taxon>Shewanellaceae</taxon>
        <taxon>Shewanella</taxon>
    </lineage>
</organism>
<dbReference type="EMBL" id="JAWXXR010000002">
    <property type="protein sequence ID" value="MDX6018673.1"/>
    <property type="molecule type" value="Genomic_DNA"/>
</dbReference>
<evidence type="ECO:0000313" key="2">
    <source>
        <dbReference type="EMBL" id="MDX6018673.1"/>
    </source>
</evidence>
<proteinExistence type="predicted"/>
<dbReference type="GeneID" id="88625963"/>
<evidence type="ECO:0000313" key="1">
    <source>
        <dbReference type="EMBL" id="MDX6018600.1"/>
    </source>
</evidence>
<gene>
    <name evidence="1" type="ORF">SIL79_20230</name>
    <name evidence="2" type="ORF">SIL79_20605</name>
</gene>
<protein>
    <submittedName>
        <fullName evidence="2">Uncharacterized protein</fullName>
    </submittedName>
</protein>
<dbReference type="EMBL" id="JAWXXR010000001">
    <property type="protein sequence ID" value="MDX6018600.1"/>
    <property type="molecule type" value="Genomic_DNA"/>
</dbReference>